<reference evidence="2 3" key="1">
    <citation type="journal article" date="2019" name="Nat. Ecol. Evol.">
        <title>Megaphylogeny resolves global patterns of mushroom evolution.</title>
        <authorList>
            <person name="Varga T."/>
            <person name="Krizsan K."/>
            <person name="Foldi C."/>
            <person name="Dima B."/>
            <person name="Sanchez-Garcia M."/>
            <person name="Sanchez-Ramirez S."/>
            <person name="Szollosi G.J."/>
            <person name="Szarkandi J.G."/>
            <person name="Papp V."/>
            <person name="Albert L."/>
            <person name="Andreopoulos W."/>
            <person name="Angelini C."/>
            <person name="Antonin V."/>
            <person name="Barry K.W."/>
            <person name="Bougher N.L."/>
            <person name="Buchanan P."/>
            <person name="Buyck B."/>
            <person name="Bense V."/>
            <person name="Catcheside P."/>
            <person name="Chovatia M."/>
            <person name="Cooper J."/>
            <person name="Damon W."/>
            <person name="Desjardin D."/>
            <person name="Finy P."/>
            <person name="Geml J."/>
            <person name="Haridas S."/>
            <person name="Hughes K."/>
            <person name="Justo A."/>
            <person name="Karasinski D."/>
            <person name="Kautmanova I."/>
            <person name="Kiss B."/>
            <person name="Kocsube S."/>
            <person name="Kotiranta H."/>
            <person name="LaButti K.M."/>
            <person name="Lechner B.E."/>
            <person name="Liimatainen K."/>
            <person name="Lipzen A."/>
            <person name="Lukacs Z."/>
            <person name="Mihaltcheva S."/>
            <person name="Morgado L.N."/>
            <person name="Niskanen T."/>
            <person name="Noordeloos M.E."/>
            <person name="Ohm R.A."/>
            <person name="Ortiz-Santana B."/>
            <person name="Ovrebo C."/>
            <person name="Racz N."/>
            <person name="Riley R."/>
            <person name="Savchenko A."/>
            <person name="Shiryaev A."/>
            <person name="Soop K."/>
            <person name="Spirin V."/>
            <person name="Szebenyi C."/>
            <person name="Tomsovsky M."/>
            <person name="Tulloss R.E."/>
            <person name="Uehling J."/>
            <person name="Grigoriev I.V."/>
            <person name="Vagvolgyi C."/>
            <person name="Papp T."/>
            <person name="Martin F.M."/>
            <person name="Miettinen O."/>
            <person name="Hibbett D.S."/>
            <person name="Nagy L.G."/>
        </authorList>
    </citation>
    <scope>NUCLEOTIDE SEQUENCE [LARGE SCALE GENOMIC DNA]</scope>
    <source>
        <strain evidence="2 3">CBS 309.79</strain>
    </source>
</reference>
<feature type="compositionally biased region" description="Polar residues" evidence="1">
    <location>
        <begin position="569"/>
        <end position="582"/>
    </location>
</feature>
<dbReference type="AlphaFoldDB" id="A0A5C3QQ55"/>
<sequence length="1210" mass="127272">MAGARASKMAYELEDSKQKEPFGQRRRRCGGRNVNVKSSMDKVLLVARTLKRKWTTTTKSPFLFQLPALVAESLSRKKKTSIIPMGAQDTSRRSISSAGTSSPSVSVRRRTTSLESSFHDGRNAHPLQQSSSAGPSSSTPKVSARQREKQPEEPVVPFMPGLEVEPVVQPPPPDPVTPTQAHPAPSLPVPQIQVPIRPPSILHSRAPLGHFPMPPPPVDAQYLGSSNSNQMPTPIIPVGDALRSVRASQRPTERMPTASVPHDDELRGIRARKDGQIPEARLPTSASDLAKIRVTSSRHTSEGSMPTPTVPSGEDLRHIRASSRNGGLSMMPSITIPNSPEDLARIRANKDGGGMPTPTVPSGEQLRHIRASSTVGYREGQMPTPTVPTGDDLRNIRANGYRDGQMPTPTVPTGDDLRNIRVTSSRDGQMPTPIIPTVDDLCNIRANSSREGQMPTPSVPTGEDLRNIRAGGTSSRAGRMPAASVPTGDELSNIRVTSRSGHREGQMPTASVPSGDELRNIRASQGGQMPTPTIPTSGDLRNIRASTKGGRMPTPSIPSGDQLRDIRTSSKGSGSRMPSANVPQGADALQSIRAHQSSLYAEPGMTMPSASVPTDTELRNVSSRSASGGAMPVASVPSGDALRHVRAHSTSSASTPQRTSRSTTDPSNRAATGTPAYGRLNGKGVYSPGDLYGNSAELPPRRHASNPGHGYSTSSSAGGGHQRRPSSPESMSSVGTAASIGLVSFPSAEPYQEKHHRNSRGLSVIPEGGTEYGSSRGSTMSNRRASEEERVRRELQTEQDRRKREAERQLQAERKASEMNQWARTREAAAALAMSTESRGGANASGNVEEWRRSTSGGHSGSNQPVYPATSYGSNRAPSQQPVEPVYPSSSYGAASTAAGTNPWASGLLSPGASKPHLSRQSSVSSSTINIDVQSPSNPPSEVDENNPGHPSDQYLSPNPSHRPLPQGQPPRHSRQGNGRNSVSVPTTGQIVHVSPTDDAPLPPGFVPTTPLMRHGSPNMTTSPVLPFETPTGSPSPVIPSLPPGFVPDGSTTPRAGQSPLPGFSDLPPGFIPTSPLPTGEGLGISGSSPLMRSSSMSNQPSPRFAGVGLGRPSSGMGNRSPAFGSGRPVVPMTPSQTYVAVPSPPTTNRFGFGGANSPFSGGQDLPGAGGSSNEPISASVSPSQFAKALAGESGMKVTGAKGKKKKGKK</sequence>
<feature type="compositionally biased region" description="Low complexity" evidence="1">
    <location>
        <begin position="828"/>
        <end position="838"/>
    </location>
</feature>
<feature type="compositionally biased region" description="Low complexity" evidence="1">
    <location>
        <begin position="93"/>
        <end position="106"/>
    </location>
</feature>
<accession>A0A5C3QQ55</accession>
<name>A0A5C3QQ55_9AGAR</name>
<evidence type="ECO:0000313" key="2">
    <source>
        <dbReference type="EMBL" id="TFL04115.1"/>
    </source>
</evidence>
<evidence type="ECO:0000313" key="3">
    <source>
        <dbReference type="Proteomes" id="UP000305067"/>
    </source>
</evidence>
<feature type="compositionally biased region" description="Basic and acidic residues" evidence="1">
    <location>
        <begin position="784"/>
        <end position="817"/>
    </location>
</feature>
<feature type="compositionally biased region" description="Polar residues" evidence="1">
    <location>
        <begin position="522"/>
        <end position="536"/>
    </location>
</feature>
<feature type="compositionally biased region" description="Basic and acidic residues" evidence="1">
    <location>
        <begin position="14"/>
        <end position="23"/>
    </location>
</feature>
<feature type="compositionally biased region" description="Polar residues" evidence="1">
    <location>
        <begin position="648"/>
        <end position="671"/>
    </location>
</feature>
<feature type="compositionally biased region" description="Polar residues" evidence="1">
    <location>
        <begin position="854"/>
        <end position="882"/>
    </location>
</feature>
<feature type="compositionally biased region" description="Polar residues" evidence="1">
    <location>
        <begin position="725"/>
        <end position="736"/>
    </location>
</feature>
<feature type="compositionally biased region" description="Polar residues" evidence="1">
    <location>
        <begin position="608"/>
        <end position="626"/>
    </location>
</feature>
<protein>
    <submittedName>
        <fullName evidence="2">Uncharacterized protein</fullName>
    </submittedName>
</protein>
<feature type="compositionally biased region" description="Polar residues" evidence="1">
    <location>
        <begin position="1172"/>
        <end position="1185"/>
    </location>
</feature>
<gene>
    <name evidence="2" type="ORF">BDV98DRAFT_360850</name>
</gene>
<feature type="region of interest" description="Disordered" evidence="1">
    <location>
        <begin position="296"/>
        <end position="315"/>
    </location>
</feature>
<feature type="region of interest" description="Disordered" evidence="1">
    <location>
        <begin position="1"/>
        <end position="34"/>
    </location>
</feature>
<organism evidence="2 3">
    <name type="scientific">Pterulicium gracile</name>
    <dbReference type="NCBI Taxonomy" id="1884261"/>
    <lineage>
        <taxon>Eukaryota</taxon>
        <taxon>Fungi</taxon>
        <taxon>Dikarya</taxon>
        <taxon>Basidiomycota</taxon>
        <taxon>Agaricomycotina</taxon>
        <taxon>Agaricomycetes</taxon>
        <taxon>Agaricomycetidae</taxon>
        <taxon>Agaricales</taxon>
        <taxon>Pleurotineae</taxon>
        <taxon>Pterulaceae</taxon>
        <taxon>Pterulicium</taxon>
    </lineage>
</organism>
<feature type="compositionally biased region" description="Polar residues" evidence="1">
    <location>
        <begin position="296"/>
        <end position="307"/>
    </location>
</feature>
<proteinExistence type="predicted"/>
<feature type="region of interest" description="Disordered" evidence="1">
    <location>
        <begin position="603"/>
        <end position="1004"/>
    </location>
</feature>
<feature type="compositionally biased region" description="Polar residues" evidence="1">
    <location>
        <begin position="919"/>
        <end position="936"/>
    </location>
</feature>
<feature type="region of interest" description="Disordered" evidence="1">
    <location>
        <begin position="448"/>
        <end position="585"/>
    </location>
</feature>
<feature type="region of interest" description="Disordered" evidence="1">
    <location>
        <begin position="77"/>
        <end position="191"/>
    </location>
</feature>
<dbReference type="EMBL" id="ML178819">
    <property type="protein sequence ID" value="TFL04115.1"/>
    <property type="molecule type" value="Genomic_DNA"/>
</dbReference>
<evidence type="ECO:0000256" key="1">
    <source>
        <dbReference type="SAM" id="MobiDB-lite"/>
    </source>
</evidence>
<keyword evidence="3" id="KW-1185">Reference proteome</keyword>
<dbReference type="Proteomes" id="UP000305067">
    <property type="component" value="Unassembled WGS sequence"/>
</dbReference>
<feature type="compositionally biased region" description="Low complexity" evidence="1">
    <location>
        <begin position="130"/>
        <end position="143"/>
    </location>
</feature>
<feature type="compositionally biased region" description="Polar residues" evidence="1">
    <location>
        <begin position="976"/>
        <end position="990"/>
    </location>
</feature>
<feature type="region of interest" description="Disordered" evidence="1">
    <location>
        <begin position="1090"/>
        <end position="1210"/>
    </location>
</feature>
<feature type="compositionally biased region" description="Polar residues" evidence="1">
    <location>
        <begin position="772"/>
        <end position="782"/>
    </location>
</feature>
<feature type="compositionally biased region" description="Low complexity" evidence="1">
    <location>
        <begin position="889"/>
        <end position="901"/>
    </location>
</feature>